<sequence length="391" mass="40613">MESDINLTYRSDTDPMSFPDKDKCGNGCEWNKILISKRKQVFCCYFSFRKKAVEKAFRFPILNFCKYFPAVFSRSQVLASQATLKNSKMFAKVAFLCCRRSCSLSPAPLTGGTSSWVLGLWDMGTHRLGFPSVATIQSFQKSHQPRFPCRGFGCRRSPVVPFRMESLEKGPGQQRNPRQRGPCLGMELEPLPFPLLNTGLLGAPYGHGAGYGLGYGAALNAVSTQKTAINHVAPVAPRVAVAAAPVVGPWNPANGLVGGYGIASNGVVAGNGILANGLIAGHGIRSAPLAISTGLLGAPYGLGSGYGLGYGAAINAASTQKSVINHVAPVAPRVALAAAPVAVANHGILANGLVAGAPLGIVGHGIAAGPLSIGSGLHGIPVGLSLGKAHY</sequence>
<dbReference type="OrthoDB" id="6437483at2759"/>
<dbReference type="Proteomes" id="UP000886998">
    <property type="component" value="Unassembled WGS sequence"/>
</dbReference>
<keyword evidence="2" id="KW-1185">Reference proteome</keyword>
<organism evidence="1 2">
    <name type="scientific">Trichonephila inaurata madagascariensis</name>
    <dbReference type="NCBI Taxonomy" id="2747483"/>
    <lineage>
        <taxon>Eukaryota</taxon>
        <taxon>Metazoa</taxon>
        <taxon>Ecdysozoa</taxon>
        <taxon>Arthropoda</taxon>
        <taxon>Chelicerata</taxon>
        <taxon>Arachnida</taxon>
        <taxon>Araneae</taxon>
        <taxon>Araneomorphae</taxon>
        <taxon>Entelegynae</taxon>
        <taxon>Araneoidea</taxon>
        <taxon>Nephilidae</taxon>
        <taxon>Trichonephila</taxon>
        <taxon>Trichonephila inaurata</taxon>
    </lineage>
</organism>
<dbReference type="EMBL" id="BMAV01003470">
    <property type="protein sequence ID" value="GFY43075.1"/>
    <property type="molecule type" value="Genomic_DNA"/>
</dbReference>
<proteinExistence type="predicted"/>
<name>A0A8X6WYI9_9ARAC</name>
<evidence type="ECO:0000313" key="1">
    <source>
        <dbReference type="EMBL" id="GFY43075.1"/>
    </source>
</evidence>
<accession>A0A8X6WYI9</accession>
<gene>
    <name evidence="1" type="ORF">TNIN_500191</name>
</gene>
<protein>
    <submittedName>
        <fullName evidence="1">Uncharacterized protein</fullName>
    </submittedName>
</protein>
<dbReference type="AlphaFoldDB" id="A0A8X6WYI9"/>
<reference evidence="1" key="1">
    <citation type="submission" date="2020-08" db="EMBL/GenBank/DDBJ databases">
        <title>Multicomponent nature underlies the extraordinary mechanical properties of spider dragline silk.</title>
        <authorList>
            <person name="Kono N."/>
            <person name="Nakamura H."/>
            <person name="Mori M."/>
            <person name="Yoshida Y."/>
            <person name="Ohtoshi R."/>
            <person name="Malay A.D."/>
            <person name="Moran D.A.P."/>
            <person name="Tomita M."/>
            <person name="Numata K."/>
            <person name="Arakawa K."/>
        </authorList>
    </citation>
    <scope>NUCLEOTIDE SEQUENCE</scope>
</reference>
<comment type="caution">
    <text evidence="1">The sequence shown here is derived from an EMBL/GenBank/DDBJ whole genome shotgun (WGS) entry which is preliminary data.</text>
</comment>
<evidence type="ECO:0000313" key="2">
    <source>
        <dbReference type="Proteomes" id="UP000886998"/>
    </source>
</evidence>